<proteinExistence type="predicted"/>
<feature type="compositionally biased region" description="Basic and acidic residues" evidence="3">
    <location>
        <begin position="35"/>
        <end position="52"/>
    </location>
</feature>
<evidence type="ECO:0000256" key="3">
    <source>
        <dbReference type="SAM" id="MobiDB-lite"/>
    </source>
</evidence>
<evidence type="ECO:0000313" key="5">
    <source>
        <dbReference type="Proteomes" id="UP000749646"/>
    </source>
</evidence>
<keyword evidence="2" id="KW-0677">Repeat</keyword>
<keyword evidence="5" id="KW-1185">Reference proteome</keyword>
<comment type="caution">
    <text evidence="4">The sequence shown here is derived from an EMBL/GenBank/DDBJ whole genome shotgun (WGS) entry which is preliminary data.</text>
</comment>
<protein>
    <submittedName>
        <fullName evidence="4">Uncharacterized protein</fullName>
    </submittedName>
</protein>
<evidence type="ECO:0000256" key="2">
    <source>
        <dbReference type="ARBA" id="ARBA00022737"/>
    </source>
</evidence>
<accession>A0A9P6MI13</accession>
<reference evidence="4" key="1">
    <citation type="journal article" date="2020" name="Fungal Divers.">
        <title>Resolving the Mortierellaceae phylogeny through synthesis of multi-gene phylogenetics and phylogenomics.</title>
        <authorList>
            <person name="Vandepol N."/>
            <person name="Liber J."/>
            <person name="Desiro A."/>
            <person name="Na H."/>
            <person name="Kennedy M."/>
            <person name="Barry K."/>
            <person name="Grigoriev I.V."/>
            <person name="Miller A.N."/>
            <person name="O'Donnell K."/>
            <person name="Stajich J.E."/>
            <person name="Bonito G."/>
        </authorList>
    </citation>
    <scope>NUCLEOTIDE SEQUENCE</scope>
    <source>
        <strain evidence="4">MES-2147</strain>
    </source>
</reference>
<dbReference type="OrthoDB" id="3367at2759"/>
<feature type="region of interest" description="Disordered" evidence="3">
    <location>
        <begin position="1"/>
        <end position="64"/>
    </location>
</feature>
<dbReference type="PANTHER" id="PTHR14107">
    <property type="entry name" value="WD REPEAT PROTEIN"/>
    <property type="match status" value="1"/>
</dbReference>
<dbReference type="PANTHER" id="PTHR14107:SF16">
    <property type="entry name" value="AT02583P"/>
    <property type="match status" value="1"/>
</dbReference>
<name>A0A9P6MI13_9FUNG</name>
<sequence>MGSGDPSDAGSPNAVYKQPAHARTLPHLHLHKPHEKNGHNDHDHDHDHHDWHGNGTQDNGNGVQIVRAPEPRSHVAMLQPMMAKGIHVEPLAGITFREDAIMTSDRRGHIKVWKRPPHHP</sequence>
<organism evidence="4 5">
    <name type="scientific">Modicella reniformis</name>
    <dbReference type="NCBI Taxonomy" id="1440133"/>
    <lineage>
        <taxon>Eukaryota</taxon>
        <taxon>Fungi</taxon>
        <taxon>Fungi incertae sedis</taxon>
        <taxon>Mucoromycota</taxon>
        <taxon>Mortierellomycotina</taxon>
        <taxon>Mortierellomycetes</taxon>
        <taxon>Mortierellales</taxon>
        <taxon>Mortierellaceae</taxon>
        <taxon>Modicella</taxon>
    </lineage>
</organism>
<dbReference type="EMBL" id="JAAAHW010000519">
    <property type="protein sequence ID" value="KAG0001551.1"/>
    <property type="molecule type" value="Genomic_DNA"/>
</dbReference>
<dbReference type="InterPro" id="IPR051362">
    <property type="entry name" value="WD_repeat_creC_regulators"/>
</dbReference>
<dbReference type="Proteomes" id="UP000749646">
    <property type="component" value="Unassembled WGS sequence"/>
</dbReference>
<keyword evidence="1" id="KW-0853">WD repeat</keyword>
<evidence type="ECO:0000256" key="1">
    <source>
        <dbReference type="ARBA" id="ARBA00022574"/>
    </source>
</evidence>
<feature type="compositionally biased region" description="Basic residues" evidence="3">
    <location>
        <begin position="24"/>
        <end position="34"/>
    </location>
</feature>
<evidence type="ECO:0000313" key="4">
    <source>
        <dbReference type="EMBL" id="KAG0001551.1"/>
    </source>
</evidence>
<dbReference type="AlphaFoldDB" id="A0A9P6MI13"/>
<gene>
    <name evidence="4" type="ORF">BGZ65_003385</name>
</gene>